<organism evidence="3 4">
    <name type="scientific">Pseudomonas salomonii</name>
    <dbReference type="NCBI Taxonomy" id="191391"/>
    <lineage>
        <taxon>Bacteria</taxon>
        <taxon>Pseudomonadati</taxon>
        <taxon>Pseudomonadota</taxon>
        <taxon>Gammaproteobacteria</taxon>
        <taxon>Pseudomonadales</taxon>
        <taxon>Pseudomonadaceae</taxon>
        <taxon>Pseudomonas</taxon>
    </lineage>
</organism>
<evidence type="ECO:0000256" key="1">
    <source>
        <dbReference type="SAM" id="Phobius"/>
    </source>
</evidence>
<accession>A0A1H3TW65</accession>
<dbReference type="AlphaFoldDB" id="A0A1H3TW65"/>
<dbReference type="Pfam" id="PF20327">
    <property type="entry name" value="DUF6622"/>
    <property type="match status" value="1"/>
</dbReference>
<reference evidence="3 4" key="1">
    <citation type="submission" date="2016-10" db="EMBL/GenBank/DDBJ databases">
        <authorList>
            <person name="de Groot N.N."/>
        </authorList>
    </citation>
    <scope>NUCLEOTIDE SEQUENCE [LARGE SCALE GENOMIC DNA]</scope>
    <source>
        <strain evidence="3 4">ICMP 14252</strain>
    </source>
</reference>
<dbReference type="RefSeq" id="WP_065931370.1">
    <property type="nucleotide sequence ID" value="NZ_FNOX01000012.1"/>
</dbReference>
<sequence>MLVILRETPLWVYAVFFMLLYYGVMACFRSTETRRSLLLSPVIFVVWSLAAMDYATHPLLSMGTWVAGLLVGWAIAALWFDYHGITQGEARHSISVPGSLKLLILSMFFFGIKYYIGYEQATDRVFASSLPMVVLIGVASGLTIGLLCGRAWKMLSILNRYARDGIADATCVNKT</sequence>
<keyword evidence="1" id="KW-0812">Transmembrane</keyword>
<dbReference type="EMBL" id="JACAQV010000010">
    <property type="protein sequence ID" value="NWF08441.1"/>
    <property type="molecule type" value="Genomic_DNA"/>
</dbReference>
<dbReference type="Proteomes" id="UP000182902">
    <property type="component" value="Unassembled WGS sequence"/>
</dbReference>
<keyword evidence="1" id="KW-0472">Membrane</keyword>
<feature type="transmembrane region" description="Helical" evidence="1">
    <location>
        <begin position="100"/>
        <end position="118"/>
    </location>
</feature>
<reference evidence="2 5" key="2">
    <citation type="submission" date="2020-04" db="EMBL/GenBank/DDBJ databases">
        <title>Molecular characterization of pseudomonads from Agaricus bisporus reveal novel blotch 2 pathogens in Western Europe.</title>
        <authorList>
            <person name="Taparia T."/>
            <person name="Krijger M."/>
            <person name="Haynes E."/>
            <person name="Elpinstone J.G."/>
            <person name="Noble R."/>
            <person name="Van Der Wolf J."/>
        </authorList>
    </citation>
    <scope>NUCLEOTIDE SEQUENCE [LARGE SCALE GENOMIC DNA]</scope>
    <source>
        <strain evidence="2 5">IPO3765</strain>
    </source>
</reference>
<gene>
    <name evidence="2" type="ORF">HX810_12320</name>
    <name evidence="3" type="ORF">SAMN05216247_11264</name>
</gene>
<name>A0A1H3TW65_9PSED</name>
<dbReference type="EMBL" id="FNOX01000012">
    <property type="protein sequence ID" value="SDZ54288.1"/>
    <property type="molecule type" value="Genomic_DNA"/>
</dbReference>
<feature type="transmembrane region" description="Helical" evidence="1">
    <location>
        <begin position="62"/>
        <end position="80"/>
    </location>
</feature>
<dbReference type="PROSITE" id="PS51257">
    <property type="entry name" value="PROKAR_LIPOPROTEIN"/>
    <property type="match status" value="1"/>
</dbReference>
<evidence type="ECO:0000313" key="4">
    <source>
        <dbReference type="Proteomes" id="UP000182902"/>
    </source>
</evidence>
<dbReference type="Proteomes" id="UP000561369">
    <property type="component" value="Unassembled WGS sequence"/>
</dbReference>
<protein>
    <recommendedName>
        <fullName evidence="6">DUF1453 domain-containing protein</fullName>
    </recommendedName>
</protein>
<feature type="transmembrane region" description="Helical" evidence="1">
    <location>
        <begin position="130"/>
        <end position="152"/>
    </location>
</feature>
<proteinExistence type="predicted"/>
<feature type="transmembrane region" description="Helical" evidence="1">
    <location>
        <begin position="37"/>
        <end position="56"/>
    </location>
</feature>
<evidence type="ECO:0000313" key="5">
    <source>
        <dbReference type="Proteomes" id="UP000561369"/>
    </source>
</evidence>
<dbReference type="InterPro" id="IPR046730">
    <property type="entry name" value="DUF6622"/>
</dbReference>
<feature type="transmembrane region" description="Helical" evidence="1">
    <location>
        <begin position="12"/>
        <end position="30"/>
    </location>
</feature>
<keyword evidence="1" id="KW-1133">Transmembrane helix</keyword>
<evidence type="ECO:0000313" key="3">
    <source>
        <dbReference type="EMBL" id="SDZ54288.1"/>
    </source>
</evidence>
<evidence type="ECO:0000313" key="2">
    <source>
        <dbReference type="EMBL" id="NWF08441.1"/>
    </source>
</evidence>
<evidence type="ECO:0008006" key="6">
    <source>
        <dbReference type="Google" id="ProtNLM"/>
    </source>
</evidence>